<keyword evidence="1" id="KW-0472">Membrane</keyword>
<evidence type="ECO:0000313" key="2">
    <source>
        <dbReference type="EMBL" id="AIC10964.1"/>
    </source>
</evidence>
<proteinExistence type="predicted"/>
<dbReference type="Proteomes" id="UP000027215">
    <property type="component" value="Chromosome"/>
</dbReference>
<keyword evidence="1" id="KW-0812">Transmembrane</keyword>
<reference evidence="2 3" key="1">
    <citation type="submission" date="2013-08" db="EMBL/GenBank/DDBJ databases">
        <authorList>
            <person name="Stouthamer R."/>
            <person name="Nunney L."/>
        </authorList>
    </citation>
    <scope>NUCLEOTIDE SEQUENCE [LARGE SCALE GENOMIC DNA]</scope>
    <source>
        <strain evidence="3">ann-1</strain>
    </source>
</reference>
<dbReference type="KEGG" id="xfs:D934_01185"/>
<gene>
    <name evidence="2" type="ORF">D934_01185</name>
</gene>
<accession>A0A060H2J1</accession>
<evidence type="ECO:0000313" key="3">
    <source>
        <dbReference type="Proteomes" id="UP000027215"/>
    </source>
</evidence>
<name>A0A060H2J1_XYLFS</name>
<dbReference type="PATRIC" id="fig|155920.8.peg.285"/>
<keyword evidence="1" id="KW-1133">Transmembrane helix</keyword>
<evidence type="ECO:0000256" key="1">
    <source>
        <dbReference type="SAM" id="Phobius"/>
    </source>
</evidence>
<organism evidence="2 3">
    <name type="scientific">Xylella fastidiosa subsp. sandyi Ann-1</name>
    <dbReference type="NCBI Taxonomy" id="155920"/>
    <lineage>
        <taxon>Bacteria</taxon>
        <taxon>Pseudomonadati</taxon>
        <taxon>Pseudomonadota</taxon>
        <taxon>Gammaproteobacteria</taxon>
        <taxon>Lysobacterales</taxon>
        <taxon>Lysobacteraceae</taxon>
        <taxon>Xylella</taxon>
    </lineage>
</organism>
<dbReference type="HOGENOM" id="CLU_3335100_0_0_6"/>
<feature type="transmembrane region" description="Helical" evidence="1">
    <location>
        <begin position="12"/>
        <end position="37"/>
    </location>
</feature>
<dbReference type="AlphaFoldDB" id="A0A060H2J1"/>
<dbReference type="EMBL" id="CP006696">
    <property type="protein sequence ID" value="AIC10964.1"/>
    <property type="molecule type" value="Genomic_DNA"/>
</dbReference>
<sequence length="38" mass="4406">MLDFEHFSLLQLGYVFGAMGFDVVLPEIFWGLALFIIR</sequence>
<protein>
    <submittedName>
        <fullName evidence="2">Uncharacterized protein</fullName>
    </submittedName>
</protein>